<gene>
    <name evidence="3" type="ORF">ACFQGB_11615</name>
</gene>
<dbReference type="InterPro" id="IPR055859">
    <property type="entry name" value="DUF7436"/>
</dbReference>
<dbReference type="Gene3D" id="1.10.10.10">
    <property type="entry name" value="Winged helix-like DNA-binding domain superfamily/Winged helix DNA-binding domain"/>
    <property type="match status" value="1"/>
</dbReference>
<dbReference type="InterPro" id="IPR002831">
    <property type="entry name" value="Tscrpt_reg_TrmB_N"/>
</dbReference>
<dbReference type="RefSeq" id="WP_336350469.1">
    <property type="nucleotide sequence ID" value="NZ_JAZAQL010000002.1"/>
</dbReference>
<sequence length="262" mass="28805">MTDLGELGLSSYEEEVYRTLLVTGAVTATDLANASGVPRGRIYDVLNGLESRQLVRTQSTDPTRYAAVQPETAVDRLLAERALELRDEWTRYREVAADLRSNLLPTAPADGSIWLGSLGSETMQTALEEHVQTATTSIHAIVGPPYESAPWKPLEREVDAFLDGTNPDVSVSLLVTEPVLETLPDTLFDKIDAHPATVHVRALPDVPISFDVIDHHVTTVDIPHPQHPADRLGILAVTDSDVVDEFERQFQALWNDALPITE</sequence>
<evidence type="ECO:0000259" key="2">
    <source>
        <dbReference type="Pfam" id="PF24217"/>
    </source>
</evidence>
<dbReference type="PANTHER" id="PTHR34293:SF1">
    <property type="entry name" value="HTH-TYPE TRANSCRIPTIONAL REGULATOR TRMBL2"/>
    <property type="match status" value="1"/>
</dbReference>
<evidence type="ECO:0000313" key="3">
    <source>
        <dbReference type="EMBL" id="MFC6953511.1"/>
    </source>
</evidence>
<name>A0ABD5VEJ6_9EURY</name>
<dbReference type="EMBL" id="JBHSXN010000002">
    <property type="protein sequence ID" value="MFC6953511.1"/>
    <property type="molecule type" value="Genomic_DNA"/>
</dbReference>
<dbReference type="PANTHER" id="PTHR34293">
    <property type="entry name" value="HTH-TYPE TRANSCRIPTIONAL REGULATOR TRMBL2"/>
    <property type="match status" value="1"/>
</dbReference>
<comment type="caution">
    <text evidence="3">The sequence shown here is derived from an EMBL/GenBank/DDBJ whole genome shotgun (WGS) entry which is preliminary data.</text>
</comment>
<dbReference type="InterPro" id="IPR036388">
    <property type="entry name" value="WH-like_DNA-bd_sf"/>
</dbReference>
<organism evidence="3 4">
    <name type="scientific">Halorubellus litoreus</name>
    <dbReference type="NCBI Taxonomy" id="755308"/>
    <lineage>
        <taxon>Archaea</taxon>
        <taxon>Methanobacteriati</taxon>
        <taxon>Methanobacteriota</taxon>
        <taxon>Stenosarchaea group</taxon>
        <taxon>Halobacteria</taxon>
        <taxon>Halobacteriales</taxon>
        <taxon>Halorubellaceae</taxon>
        <taxon>Halorubellus</taxon>
    </lineage>
</organism>
<reference evidence="3 4" key="1">
    <citation type="journal article" date="2019" name="Int. J. Syst. Evol. Microbiol.">
        <title>The Global Catalogue of Microorganisms (GCM) 10K type strain sequencing project: providing services to taxonomists for standard genome sequencing and annotation.</title>
        <authorList>
            <consortium name="The Broad Institute Genomics Platform"/>
            <consortium name="The Broad Institute Genome Sequencing Center for Infectious Disease"/>
            <person name="Wu L."/>
            <person name="Ma J."/>
        </authorList>
    </citation>
    <scope>NUCLEOTIDE SEQUENCE [LARGE SCALE GENOMIC DNA]</scope>
    <source>
        <strain evidence="3 4">GX26</strain>
    </source>
</reference>
<dbReference type="SUPFAM" id="SSF46785">
    <property type="entry name" value="Winged helix' DNA-binding domain"/>
    <property type="match status" value="1"/>
</dbReference>
<feature type="domain" description="Transcription regulator TrmB N-terminal" evidence="1">
    <location>
        <begin position="6"/>
        <end position="71"/>
    </location>
</feature>
<accession>A0ABD5VEJ6</accession>
<evidence type="ECO:0000313" key="4">
    <source>
        <dbReference type="Proteomes" id="UP001596395"/>
    </source>
</evidence>
<evidence type="ECO:0000259" key="1">
    <source>
        <dbReference type="Pfam" id="PF01978"/>
    </source>
</evidence>
<dbReference type="InterPro" id="IPR036390">
    <property type="entry name" value="WH_DNA-bd_sf"/>
</dbReference>
<proteinExistence type="predicted"/>
<dbReference type="Pfam" id="PF01978">
    <property type="entry name" value="TrmB"/>
    <property type="match status" value="1"/>
</dbReference>
<feature type="domain" description="DUF7436" evidence="2">
    <location>
        <begin position="108"/>
        <end position="260"/>
    </location>
</feature>
<protein>
    <submittedName>
        <fullName evidence="3">TrmB family transcriptional regulator</fullName>
    </submittedName>
</protein>
<dbReference type="Proteomes" id="UP001596395">
    <property type="component" value="Unassembled WGS sequence"/>
</dbReference>
<dbReference type="Pfam" id="PF24217">
    <property type="entry name" value="DUF7436"/>
    <property type="match status" value="1"/>
</dbReference>
<dbReference type="AlphaFoldDB" id="A0ABD5VEJ6"/>
<keyword evidence="4" id="KW-1185">Reference proteome</keyword>
<dbReference type="InterPro" id="IPR051797">
    <property type="entry name" value="TrmB-like"/>
</dbReference>